<feature type="domain" description="Tf2-1-like SH3-like" evidence="3">
    <location>
        <begin position="364"/>
        <end position="393"/>
    </location>
</feature>
<evidence type="ECO:0000259" key="3">
    <source>
        <dbReference type="Pfam" id="PF24626"/>
    </source>
</evidence>
<gene>
    <name evidence="4" type="ORF">CQW23_07467</name>
</gene>
<dbReference type="InterPro" id="IPR004330">
    <property type="entry name" value="FAR1_DNA_bnd_dom"/>
</dbReference>
<comment type="caution">
    <text evidence="4">The sequence shown here is derived from an EMBL/GenBank/DDBJ whole genome shotgun (WGS) entry which is preliminary data.</text>
</comment>
<reference evidence="5" key="2">
    <citation type="journal article" date="2017" name="J. Anim. Genet.">
        <title>Multiple reference genome sequences of hot pepper reveal the massive evolution of plant disease resistance genes by retroduplication.</title>
        <authorList>
            <person name="Kim S."/>
            <person name="Park J."/>
            <person name="Yeom S.-I."/>
            <person name="Kim Y.-M."/>
            <person name="Seo E."/>
            <person name="Kim K.-T."/>
            <person name="Kim M.-S."/>
            <person name="Lee J.M."/>
            <person name="Cheong K."/>
            <person name="Shin H.-S."/>
            <person name="Kim S.-B."/>
            <person name="Han K."/>
            <person name="Lee J."/>
            <person name="Park M."/>
            <person name="Lee H.-A."/>
            <person name="Lee H.-Y."/>
            <person name="Lee Y."/>
            <person name="Oh S."/>
            <person name="Lee J.H."/>
            <person name="Choi E."/>
            <person name="Choi E."/>
            <person name="Lee S.E."/>
            <person name="Jeon J."/>
            <person name="Kim H."/>
            <person name="Choi G."/>
            <person name="Song H."/>
            <person name="Lee J."/>
            <person name="Lee S.-C."/>
            <person name="Kwon J.-K."/>
            <person name="Lee H.-Y."/>
            <person name="Koo N."/>
            <person name="Hong Y."/>
            <person name="Kim R.W."/>
            <person name="Kang W.-H."/>
            <person name="Huh J.H."/>
            <person name="Kang B.-C."/>
            <person name="Yang T.-J."/>
            <person name="Lee Y.-H."/>
            <person name="Bennetzen J.L."/>
            <person name="Choi D."/>
        </authorList>
    </citation>
    <scope>NUCLEOTIDE SEQUENCE [LARGE SCALE GENOMIC DNA]</scope>
    <source>
        <strain evidence="5">cv. PBC81</strain>
    </source>
</reference>
<feature type="region of interest" description="Disordered" evidence="1">
    <location>
        <begin position="1"/>
        <end position="26"/>
    </location>
</feature>
<evidence type="ECO:0000259" key="2">
    <source>
        <dbReference type="Pfam" id="PF03101"/>
    </source>
</evidence>
<accession>A0A2G2X675</accession>
<evidence type="ECO:0000256" key="1">
    <source>
        <dbReference type="SAM" id="MobiDB-lite"/>
    </source>
</evidence>
<dbReference type="EMBL" id="MLFT02000003">
    <property type="protein sequence ID" value="PHT53005.1"/>
    <property type="molecule type" value="Genomic_DNA"/>
</dbReference>
<dbReference type="InterPro" id="IPR056924">
    <property type="entry name" value="SH3_Tf2-1"/>
</dbReference>
<feature type="domain" description="FAR1" evidence="2">
    <location>
        <begin position="60"/>
        <end position="149"/>
    </location>
</feature>
<dbReference type="AlphaFoldDB" id="A0A2G2X675"/>
<dbReference type="Pfam" id="PF24626">
    <property type="entry name" value="SH3_Tf2-1"/>
    <property type="match status" value="1"/>
</dbReference>
<keyword evidence="5" id="KW-1185">Reference proteome</keyword>
<reference evidence="4 5" key="1">
    <citation type="journal article" date="2017" name="Genome Biol.">
        <title>New reference genome sequences of hot pepper reveal the massive evolution of plant disease-resistance genes by retroduplication.</title>
        <authorList>
            <person name="Kim S."/>
            <person name="Park J."/>
            <person name="Yeom S.I."/>
            <person name="Kim Y.M."/>
            <person name="Seo E."/>
            <person name="Kim K.T."/>
            <person name="Kim M.S."/>
            <person name="Lee J.M."/>
            <person name="Cheong K."/>
            <person name="Shin H.S."/>
            <person name="Kim S.B."/>
            <person name="Han K."/>
            <person name="Lee J."/>
            <person name="Park M."/>
            <person name="Lee H.A."/>
            <person name="Lee H.Y."/>
            <person name="Lee Y."/>
            <person name="Oh S."/>
            <person name="Lee J.H."/>
            <person name="Choi E."/>
            <person name="Choi E."/>
            <person name="Lee S.E."/>
            <person name="Jeon J."/>
            <person name="Kim H."/>
            <person name="Choi G."/>
            <person name="Song H."/>
            <person name="Lee J."/>
            <person name="Lee S.C."/>
            <person name="Kwon J.K."/>
            <person name="Lee H.Y."/>
            <person name="Koo N."/>
            <person name="Hong Y."/>
            <person name="Kim R.W."/>
            <person name="Kang W.H."/>
            <person name="Huh J.H."/>
            <person name="Kang B.C."/>
            <person name="Yang T.J."/>
            <person name="Lee Y.H."/>
            <person name="Bennetzen J.L."/>
            <person name="Choi D."/>
        </authorList>
    </citation>
    <scope>NUCLEOTIDE SEQUENCE [LARGE SCALE GENOMIC DNA]</scope>
    <source>
        <strain evidence="5">cv. PBC81</strain>
    </source>
</reference>
<name>A0A2G2X675_CAPBA</name>
<evidence type="ECO:0000313" key="5">
    <source>
        <dbReference type="Proteomes" id="UP000224567"/>
    </source>
</evidence>
<evidence type="ECO:0000313" key="4">
    <source>
        <dbReference type="EMBL" id="PHT53005.1"/>
    </source>
</evidence>
<dbReference type="STRING" id="33114.A0A2G2X675"/>
<dbReference type="Proteomes" id="UP000224567">
    <property type="component" value="Unassembled WGS sequence"/>
</dbReference>
<proteinExistence type="predicted"/>
<sequence length="411" mass="46560">MSTFDKTNNVESDKELLEDINVQDEDKEKIQDEVDEDGITELEGKMKNQIVKDEEEAYTLYCEYAQSKGFGVRKDKQYYFQGSSVIREKRFVCYRLGEKEERPRKANKASFSHIDTRSNCPAMVSFKSQTPNNPFMVDRFVMKHNHEMASPKKGHLLRSAHSITKTKKLVIENMVNAGIKSTATYSYLVEEAGGDDVLGYSKKDCFNFIHQLMKSKVEVEDAQSVVNKFNNREASDTHLADSSDKKAHPKIIFCHEPLLVEEEASQKGKKKLIGSSGRICDTMMMLGESEEICDIMMMPGSSVKEYFESKELCDIVMMPDEFGEIHDIMMMPVVLFGVLSGGMGHRDELCCALFCVLPGGMGCRAGEVSYELALPSDFVVVYPVFHVSMLQKYIPELSHVLKWDSIQLDGQ</sequence>
<protein>
    <submittedName>
        <fullName evidence="4">Uncharacterized protein</fullName>
    </submittedName>
</protein>
<dbReference type="PANTHER" id="PTHR47718:SF17">
    <property type="entry name" value="PROTEIN FAR1-RELATED SEQUENCE 5-LIKE"/>
    <property type="match status" value="1"/>
</dbReference>
<dbReference type="PANTHER" id="PTHR47718">
    <property type="entry name" value="OS01G0519700 PROTEIN"/>
    <property type="match status" value="1"/>
</dbReference>
<organism evidence="4 5">
    <name type="scientific">Capsicum baccatum</name>
    <name type="common">Peruvian pepper</name>
    <dbReference type="NCBI Taxonomy" id="33114"/>
    <lineage>
        <taxon>Eukaryota</taxon>
        <taxon>Viridiplantae</taxon>
        <taxon>Streptophyta</taxon>
        <taxon>Embryophyta</taxon>
        <taxon>Tracheophyta</taxon>
        <taxon>Spermatophyta</taxon>
        <taxon>Magnoliopsida</taxon>
        <taxon>eudicotyledons</taxon>
        <taxon>Gunneridae</taxon>
        <taxon>Pentapetalae</taxon>
        <taxon>asterids</taxon>
        <taxon>lamiids</taxon>
        <taxon>Solanales</taxon>
        <taxon>Solanaceae</taxon>
        <taxon>Solanoideae</taxon>
        <taxon>Capsiceae</taxon>
        <taxon>Capsicum</taxon>
    </lineage>
</organism>
<dbReference type="Pfam" id="PF03101">
    <property type="entry name" value="FAR1"/>
    <property type="match status" value="1"/>
</dbReference>
<dbReference type="OrthoDB" id="1738911at2759"/>
<feature type="compositionally biased region" description="Polar residues" evidence="1">
    <location>
        <begin position="1"/>
        <end position="10"/>
    </location>
</feature>